<dbReference type="GO" id="GO:0006367">
    <property type="term" value="P:transcription initiation at RNA polymerase II promoter"/>
    <property type="evidence" value="ECO:0007669"/>
    <property type="project" value="TreeGrafter"/>
</dbReference>
<evidence type="ECO:0000259" key="8">
    <source>
        <dbReference type="Pfam" id="PF25316"/>
    </source>
</evidence>
<comment type="subcellular location">
    <subcellularLocation>
        <location evidence="1">Nucleus</location>
    </subcellularLocation>
</comment>
<dbReference type="SUPFAM" id="SSF55486">
    <property type="entry name" value="Metalloproteases ('zincins'), catalytic domain"/>
    <property type="match status" value="1"/>
</dbReference>
<dbReference type="Gene3D" id="1.10.390.10">
    <property type="entry name" value="Neutral Protease Domain 2"/>
    <property type="match status" value="1"/>
</dbReference>
<dbReference type="GO" id="GO:0005669">
    <property type="term" value="C:transcription factor TFIID complex"/>
    <property type="evidence" value="ECO:0007669"/>
    <property type="project" value="InterPro"/>
</dbReference>
<organism evidence="10 11">
    <name type="scientific">Microthyrium microscopicum</name>
    <dbReference type="NCBI Taxonomy" id="703497"/>
    <lineage>
        <taxon>Eukaryota</taxon>
        <taxon>Fungi</taxon>
        <taxon>Dikarya</taxon>
        <taxon>Ascomycota</taxon>
        <taxon>Pezizomycotina</taxon>
        <taxon>Dothideomycetes</taxon>
        <taxon>Dothideomycetes incertae sedis</taxon>
        <taxon>Microthyriales</taxon>
        <taxon>Microthyriaceae</taxon>
        <taxon>Microthyrium</taxon>
    </lineage>
</organism>
<dbReference type="CDD" id="cd09839">
    <property type="entry name" value="M1_like_TAF2"/>
    <property type="match status" value="1"/>
</dbReference>
<evidence type="ECO:0000313" key="11">
    <source>
        <dbReference type="Proteomes" id="UP000799302"/>
    </source>
</evidence>
<dbReference type="SUPFAM" id="SSF63737">
    <property type="entry name" value="Leukotriene A4 hydrolase N-terminal domain"/>
    <property type="match status" value="1"/>
</dbReference>
<dbReference type="Pfam" id="PF25577">
    <property type="entry name" value="TPR_TAF2_C"/>
    <property type="match status" value="1"/>
</dbReference>
<dbReference type="Proteomes" id="UP000799302">
    <property type="component" value="Unassembled WGS sequence"/>
</dbReference>
<keyword evidence="11" id="KW-1185">Reference proteome</keyword>
<dbReference type="PANTHER" id="PTHR15137:SF9">
    <property type="entry name" value="TRANSCRIPTION INITIATION FACTOR TFIID SUBUNIT 2"/>
    <property type="match status" value="1"/>
</dbReference>
<evidence type="ECO:0000256" key="1">
    <source>
        <dbReference type="ARBA" id="ARBA00004123"/>
    </source>
</evidence>
<name>A0A6A6UQW0_9PEZI</name>
<keyword evidence="5" id="KW-0804">Transcription</keyword>
<dbReference type="InterPro" id="IPR042097">
    <property type="entry name" value="Aminopeptidase_N-like_N_sf"/>
</dbReference>
<reference evidence="10" key="1">
    <citation type="journal article" date="2020" name="Stud. Mycol.">
        <title>101 Dothideomycetes genomes: a test case for predicting lifestyles and emergence of pathogens.</title>
        <authorList>
            <person name="Haridas S."/>
            <person name="Albert R."/>
            <person name="Binder M."/>
            <person name="Bloem J."/>
            <person name="Labutti K."/>
            <person name="Salamov A."/>
            <person name="Andreopoulos B."/>
            <person name="Baker S."/>
            <person name="Barry K."/>
            <person name="Bills G."/>
            <person name="Bluhm B."/>
            <person name="Cannon C."/>
            <person name="Castanera R."/>
            <person name="Culley D."/>
            <person name="Daum C."/>
            <person name="Ezra D."/>
            <person name="Gonzalez J."/>
            <person name="Henrissat B."/>
            <person name="Kuo A."/>
            <person name="Liang C."/>
            <person name="Lipzen A."/>
            <person name="Lutzoni F."/>
            <person name="Magnuson J."/>
            <person name="Mondo S."/>
            <person name="Nolan M."/>
            <person name="Ohm R."/>
            <person name="Pangilinan J."/>
            <person name="Park H.-J."/>
            <person name="Ramirez L."/>
            <person name="Alfaro M."/>
            <person name="Sun H."/>
            <person name="Tritt A."/>
            <person name="Yoshinaga Y."/>
            <person name="Zwiers L.-H."/>
            <person name="Turgeon B."/>
            <person name="Goodwin S."/>
            <person name="Spatafora J."/>
            <person name="Crous P."/>
            <person name="Grigoriev I."/>
        </authorList>
    </citation>
    <scope>NUCLEOTIDE SEQUENCE</scope>
    <source>
        <strain evidence="10">CBS 115976</strain>
    </source>
</reference>
<dbReference type="OrthoDB" id="308861at2759"/>
<feature type="non-terminal residue" evidence="10">
    <location>
        <position position="1194"/>
    </location>
</feature>
<dbReference type="PANTHER" id="PTHR15137">
    <property type="entry name" value="TRANSCRIPTION INITIATION FACTOR TFIID"/>
    <property type="match status" value="1"/>
</dbReference>
<dbReference type="InterPro" id="IPR057345">
    <property type="entry name" value="Ig-like_TAF2"/>
</dbReference>
<comment type="similarity">
    <text evidence="2">Belongs to the TAF2 family.</text>
</comment>
<evidence type="ECO:0000256" key="2">
    <source>
        <dbReference type="ARBA" id="ARBA00010937"/>
    </source>
</evidence>
<dbReference type="InterPro" id="IPR057991">
    <property type="entry name" value="TPR_TAF2_C"/>
</dbReference>
<dbReference type="GO" id="GO:0016251">
    <property type="term" value="F:RNA polymerase II general transcription initiation factor activity"/>
    <property type="evidence" value="ECO:0007669"/>
    <property type="project" value="TreeGrafter"/>
</dbReference>
<dbReference type="Gene3D" id="2.60.40.1730">
    <property type="entry name" value="tricorn interacting facor f3 domain"/>
    <property type="match status" value="1"/>
</dbReference>
<dbReference type="InterPro" id="IPR037813">
    <property type="entry name" value="TAF2"/>
</dbReference>
<feature type="coiled-coil region" evidence="7">
    <location>
        <begin position="929"/>
        <end position="968"/>
    </location>
</feature>
<protein>
    <recommendedName>
        <fullName evidence="3">Transcription initiation factor TFIID subunit 2</fullName>
    </recommendedName>
</protein>
<evidence type="ECO:0000313" key="10">
    <source>
        <dbReference type="EMBL" id="KAF2674652.1"/>
    </source>
</evidence>
<dbReference type="Pfam" id="PF25316">
    <property type="entry name" value="TAF2_3rd"/>
    <property type="match status" value="1"/>
</dbReference>
<dbReference type="GO" id="GO:0003682">
    <property type="term" value="F:chromatin binding"/>
    <property type="evidence" value="ECO:0007669"/>
    <property type="project" value="TreeGrafter"/>
</dbReference>
<evidence type="ECO:0000256" key="6">
    <source>
        <dbReference type="ARBA" id="ARBA00023242"/>
    </source>
</evidence>
<dbReference type="AlphaFoldDB" id="A0A6A6UQW0"/>
<keyword evidence="4" id="KW-0805">Transcription regulation</keyword>
<feature type="domain" description="Transcription initiation factor TFIID subunit 2 TPR repeats" evidence="9">
    <location>
        <begin position="756"/>
        <end position="1064"/>
    </location>
</feature>
<feature type="domain" description="Transcription initiation factor TFIID subunit 2 Ig-like" evidence="8">
    <location>
        <begin position="572"/>
        <end position="754"/>
    </location>
</feature>
<gene>
    <name evidence="10" type="ORF">BT63DRAFT_367208</name>
</gene>
<evidence type="ECO:0000259" key="9">
    <source>
        <dbReference type="Pfam" id="PF25577"/>
    </source>
</evidence>
<accession>A0A6A6UQW0</accession>
<keyword evidence="6" id="KW-0539">Nucleus</keyword>
<keyword evidence="7" id="KW-0175">Coiled coil</keyword>
<evidence type="ECO:0000256" key="4">
    <source>
        <dbReference type="ARBA" id="ARBA00023015"/>
    </source>
</evidence>
<proteinExistence type="inferred from homology"/>
<dbReference type="GO" id="GO:0000976">
    <property type="term" value="F:transcription cis-regulatory region binding"/>
    <property type="evidence" value="ECO:0007669"/>
    <property type="project" value="TreeGrafter"/>
</dbReference>
<evidence type="ECO:0000256" key="3">
    <source>
        <dbReference type="ARBA" id="ARBA00017363"/>
    </source>
</evidence>
<dbReference type="InterPro" id="IPR027268">
    <property type="entry name" value="Peptidase_M4/M1_CTD_sf"/>
</dbReference>
<dbReference type="EMBL" id="MU004230">
    <property type="protein sequence ID" value="KAF2674652.1"/>
    <property type="molecule type" value="Genomic_DNA"/>
</dbReference>
<evidence type="ECO:0000256" key="5">
    <source>
        <dbReference type="ARBA" id="ARBA00023163"/>
    </source>
</evidence>
<sequence length="1194" mass="136363">MSGLPLPEDGAPPPIINTPKFTVSHQDVELDIDFSSRTIYGKTAITIDPSDKDLRAVSLRCRQLKVKSVKVDKWPVHNFQYKDAHEALKFREGFTPRQHHWIQENYDHSTMGNDLIIPLPSKMRVTPATTTLRVNNASFTPSADLSSATTPASGSDFRAFVVYIEYEAHDMRDGLHWVGLNDQDPRYPHVYTYSNSLAWTTASYMFPCVDEGNSKHPWRLSITCPRTLGDINSPSLRGSNIPHTNGLTNGVSDAMQIDEKAMELAVICSGFMEENDVPVQGAEYRRKWVFNCTTPVLPRHVGFAIGPFEEVDLSEYRESEQDDKMGRSVVRVHGFCLPGRADELRNTCMPLASALDKLSTSFVFYPFESESSSYKVCFVDDLSVDVVDTATLSICSTRLLVPENVIDPLYDSTRELVHAVASQWLGVKISAKSVEDSWLIIGGSYFMADWFMMTLTGRNEHRFRLKLAADKVHELDINRPSLHSMGTVLEIDPQEYDFIKLKAPTVLSILHNRILKANGRIGVNRALSRVMLDDQVGKLQNSLLETDRFIRACEKVSHGRVDTFFAQWVYGSGCPTLRIQQRFNKKKLVVEVTILQVSRDEQVLPSLNAETFMREAKEMEETFPVGLHPVLFTGPMTIRIHEADGTPYEHIVDIKELTTKVEIPYNTKYKRLKRNRRAKERAAAAAGVDISGEPQDDALLYCLGDVLQSEEEIREWDLADWSKEDEDKMNNEHFEWIRLDKDFEWITKINFNQPHYMWVSQLQQDNDVVAQVESLQYLLRQQPFPLVSTILTRTLMDTRYFYGVRVMAVHALAKNAVHELDWIGLKHLEKAFHELYCYEDSNMTRSNDFSDTRNYKIQCAIPEAMAMVRDSNGKAPDRVKKFFLDTLKFNDNSNNGYSDSHYVATLISCLAQSLAVTGDQPRRLKSLTYEELESMTMEEQDNAVQAEREQVQQDVIDAENQRAALEIIQQVRRIDEWIPSYQNLTTVTALDSIRLLMGNGIIPKRLVDFLQYTSPGHSSSIRLKAFECLIELGVFVQSEVMDYFLVSFYEEPSPYFRSKLWKLIGRGLAQIALSVEEEPVVVETAQPTLHLEMEAMDIDKPKPPPRDIKTMAEAKANLRKRIGGRQELEDGLLDALRSPKISIDHFLDLLTVCRMLYDTVNRLIVKLRYPTYKTVKHIGDGKVRFRSTGRFRTT</sequence>
<evidence type="ECO:0000256" key="7">
    <source>
        <dbReference type="SAM" id="Coils"/>
    </source>
</evidence>